<keyword evidence="4" id="KW-0963">Cytoplasm</keyword>
<dbReference type="FunCoup" id="C5DN26">
    <property type="interactions" value="198"/>
</dbReference>
<dbReference type="GO" id="GO:0051276">
    <property type="term" value="P:chromosome organization"/>
    <property type="evidence" value="ECO:0007669"/>
    <property type="project" value="InterPro"/>
</dbReference>
<feature type="compositionally biased region" description="Low complexity" evidence="6">
    <location>
        <begin position="148"/>
        <end position="164"/>
    </location>
</feature>
<feature type="region of interest" description="Disordered" evidence="6">
    <location>
        <begin position="240"/>
        <end position="282"/>
    </location>
</feature>
<dbReference type="KEGG" id="lth:KLTH0G13618g"/>
<gene>
    <name evidence="7" type="ordered locus">KLTH0G13618g</name>
</gene>
<comment type="subcellular location">
    <subcellularLocation>
        <location evidence="2">Cytoplasm</location>
    </subcellularLocation>
    <subcellularLocation>
        <location evidence="1">Nucleus</location>
    </subcellularLocation>
</comment>
<evidence type="ECO:0000313" key="7">
    <source>
        <dbReference type="EMBL" id="CAR25187.1"/>
    </source>
</evidence>
<organism evidence="7 8">
    <name type="scientific">Lachancea thermotolerans (strain ATCC 56472 / CBS 6340 / NRRL Y-8284)</name>
    <name type="common">Yeast</name>
    <name type="synonym">Kluyveromyces thermotolerans</name>
    <dbReference type="NCBI Taxonomy" id="559295"/>
    <lineage>
        <taxon>Eukaryota</taxon>
        <taxon>Fungi</taxon>
        <taxon>Dikarya</taxon>
        <taxon>Ascomycota</taxon>
        <taxon>Saccharomycotina</taxon>
        <taxon>Saccharomycetes</taxon>
        <taxon>Saccharomycetales</taxon>
        <taxon>Saccharomycetaceae</taxon>
        <taxon>Lachancea</taxon>
    </lineage>
</organism>
<dbReference type="InterPro" id="IPR006940">
    <property type="entry name" value="Securin_separation_inhibitor"/>
</dbReference>
<feature type="compositionally biased region" description="Acidic residues" evidence="6">
    <location>
        <begin position="107"/>
        <end position="126"/>
    </location>
</feature>
<evidence type="ECO:0000256" key="3">
    <source>
        <dbReference type="ARBA" id="ARBA00009264"/>
    </source>
</evidence>
<dbReference type="OMA" id="DCESANE"/>
<dbReference type="OrthoDB" id="4065086at2759"/>
<feature type="region of interest" description="Disordered" evidence="6">
    <location>
        <begin position="1"/>
        <end position="199"/>
    </location>
</feature>
<evidence type="ECO:0000256" key="5">
    <source>
        <dbReference type="ARBA" id="ARBA00023242"/>
    </source>
</evidence>
<comment type="similarity">
    <text evidence="3">Belongs to the securin family.</text>
</comment>
<dbReference type="GeneID" id="8293907"/>
<dbReference type="STRING" id="559295.C5DN26"/>
<accession>C5DN26</accession>
<reference evidence="7 8" key="1">
    <citation type="journal article" date="2009" name="Genome Res.">
        <title>Comparative genomics of protoploid Saccharomycetaceae.</title>
        <authorList>
            <consortium name="The Genolevures Consortium"/>
            <person name="Souciet J.-L."/>
            <person name="Dujon B."/>
            <person name="Gaillardin C."/>
            <person name="Johnston M."/>
            <person name="Baret P.V."/>
            <person name="Cliften P."/>
            <person name="Sherman D.J."/>
            <person name="Weissenbach J."/>
            <person name="Westhof E."/>
            <person name="Wincker P."/>
            <person name="Jubin C."/>
            <person name="Poulain J."/>
            <person name="Barbe V."/>
            <person name="Segurens B."/>
            <person name="Artiguenave F."/>
            <person name="Anthouard V."/>
            <person name="Vacherie B."/>
            <person name="Val M.-E."/>
            <person name="Fulton R.S."/>
            <person name="Minx P."/>
            <person name="Wilson R."/>
            <person name="Durrens P."/>
            <person name="Jean G."/>
            <person name="Marck C."/>
            <person name="Martin T."/>
            <person name="Nikolski M."/>
            <person name="Rolland T."/>
            <person name="Seret M.-L."/>
            <person name="Casaregola S."/>
            <person name="Despons L."/>
            <person name="Fairhead C."/>
            <person name="Fischer G."/>
            <person name="Lafontaine I."/>
            <person name="Leh V."/>
            <person name="Lemaire M."/>
            <person name="de Montigny J."/>
            <person name="Neuveglise C."/>
            <person name="Thierry A."/>
            <person name="Blanc-Lenfle I."/>
            <person name="Bleykasten C."/>
            <person name="Diffels J."/>
            <person name="Fritsch E."/>
            <person name="Frangeul L."/>
            <person name="Goeffon A."/>
            <person name="Jauniaux N."/>
            <person name="Kachouri-Lafond R."/>
            <person name="Payen C."/>
            <person name="Potier S."/>
            <person name="Pribylova L."/>
            <person name="Ozanne C."/>
            <person name="Richard G.-F."/>
            <person name="Sacerdot C."/>
            <person name="Straub M.-L."/>
            <person name="Talla E."/>
        </authorList>
    </citation>
    <scope>NUCLEOTIDE SEQUENCE [LARGE SCALE GENOMIC DNA]</scope>
    <source>
        <strain evidence="8">ATCC 56472 / CBS 6340 / NRRL Y-8284</strain>
    </source>
</reference>
<evidence type="ECO:0000313" key="8">
    <source>
        <dbReference type="Proteomes" id="UP000002036"/>
    </source>
</evidence>
<evidence type="ECO:0000256" key="2">
    <source>
        <dbReference type="ARBA" id="ARBA00004496"/>
    </source>
</evidence>
<keyword evidence="8" id="KW-1185">Reference proteome</keyword>
<dbReference type="InParanoid" id="C5DN26"/>
<sequence length="302" mass="33234">MGRHEDKENSIWSESNVPVTPRHLLSRSQSFMKNKSPKRAEARRPLASKDNNRSVSYLGTKEPLRKRTRPGVNHAGSFVGNARLGPAPTLNASGAPKIKSLVLKDGIEEEGSQSEGAEVDEDDDDDSNRLAAKLRTKLLSRDRDAEGEQTGLLGATGGLQSLLGPKLSQRAEESDSDQEVEVIPPRPEPLPHVPEGYTPFGEQEIAKLQGVDVSPFQLNFSGVDEDEDINSQDSTQLFTLNFDRDDNDDTDADQSGRKRHHTPERTTIPISTGQRRKSDVFELEPTYAGNGLTAKELESLLE</sequence>
<dbReference type="HOGENOM" id="CLU_847497_0_0_1"/>
<name>C5DN26_LACTC</name>
<protein>
    <submittedName>
        <fullName evidence="7">KLTH0G13618p</fullName>
    </submittedName>
</protein>
<dbReference type="GO" id="GO:0005634">
    <property type="term" value="C:nucleus"/>
    <property type="evidence" value="ECO:0007669"/>
    <property type="project" value="UniProtKB-SubCell"/>
</dbReference>
<dbReference type="Proteomes" id="UP000002036">
    <property type="component" value="Chromosome G"/>
</dbReference>
<keyword evidence="5" id="KW-0539">Nucleus</keyword>
<evidence type="ECO:0000256" key="1">
    <source>
        <dbReference type="ARBA" id="ARBA00004123"/>
    </source>
</evidence>
<dbReference type="RefSeq" id="XP_002555624.1">
    <property type="nucleotide sequence ID" value="XM_002555578.1"/>
</dbReference>
<evidence type="ECO:0000256" key="4">
    <source>
        <dbReference type="ARBA" id="ARBA00022490"/>
    </source>
</evidence>
<proteinExistence type="inferred from homology"/>
<dbReference type="EMBL" id="CU928171">
    <property type="protein sequence ID" value="CAR25187.1"/>
    <property type="molecule type" value="Genomic_DNA"/>
</dbReference>
<evidence type="ECO:0000256" key="6">
    <source>
        <dbReference type="SAM" id="MobiDB-lite"/>
    </source>
</evidence>
<dbReference type="eggNOG" id="ENOG502S4FI">
    <property type="taxonomic scope" value="Eukaryota"/>
</dbReference>
<dbReference type="GO" id="GO:0005737">
    <property type="term" value="C:cytoplasm"/>
    <property type="evidence" value="ECO:0007669"/>
    <property type="project" value="UniProtKB-SubCell"/>
</dbReference>
<dbReference type="Pfam" id="PF04856">
    <property type="entry name" value="Securin"/>
    <property type="match status" value="1"/>
</dbReference>
<dbReference type="AlphaFoldDB" id="C5DN26"/>